<organism evidence="7 8">
    <name type="scientific">Nocardioides salarius</name>
    <dbReference type="NCBI Taxonomy" id="374513"/>
    <lineage>
        <taxon>Bacteria</taxon>
        <taxon>Bacillati</taxon>
        <taxon>Actinomycetota</taxon>
        <taxon>Actinomycetes</taxon>
        <taxon>Propionibacteriales</taxon>
        <taxon>Nocardioidaceae</taxon>
        <taxon>Nocardioides</taxon>
    </lineage>
</organism>
<keyword evidence="3 5" id="KW-1133">Transmembrane helix</keyword>
<dbReference type="InterPro" id="IPR006685">
    <property type="entry name" value="MscS_channel_2nd"/>
</dbReference>
<evidence type="ECO:0000256" key="5">
    <source>
        <dbReference type="SAM" id="Phobius"/>
    </source>
</evidence>
<proteinExistence type="predicted"/>
<feature type="transmembrane region" description="Helical" evidence="5">
    <location>
        <begin position="131"/>
        <end position="153"/>
    </location>
</feature>
<name>A0ABS2MDI2_9ACTN</name>
<evidence type="ECO:0000313" key="7">
    <source>
        <dbReference type="EMBL" id="MBM7509205.1"/>
    </source>
</evidence>
<dbReference type="EMBL" id="JAFBBZ010000001">
    <property type="protein sequence ID" value="MBM7509205.1"/>
    <property type="molecule type" value="Genomic_DNA"/>
</dbReference>
<keyword evidence="8" id="KW-1185">Reference proteome</keyword>
<dbReference type="PANTHER" id="PTHR30566:SF25">
    <property type="entry name" value="INNER MEMBRANE PROTEIN"/>
    <property type="match status" value="1"/>
</dbReference>
<accession>A0ABS2MDI2</accession>
<evidence type="ECO:0000313" key="8">
    <source>
        <dbReference type="Proteomes" id="UP000732378"/>
    </source>
</evidence>
<evidence type="ECO:0000256" key="2">
    <source>
        <dbReference type="ARBA" id="ARBA00022692"/>
    </source>
</evidence>
<dbReference type="SUPFAM" id="SSF50182">
    <property type="entry name" value="Sm-like ribonucleoproteins"/>
    <property type="match status" value="1"/>
</dbReference>
<dbReference type="Proteomes" id="UP000732378">
    <property type="component" value="Unassembled WGS sequence"/>
</dbReference>
<dbReference type="PANTHER" id="PTHR30566">
    <property type="entry name" value="YNAI-RELATED MECHANOSENSITIVE ION CHANNEL"/>
    <property type="match status" value="1"/>
</dbReference>
<keyword evidence="4 5" id="KW-0472">Membrane</keyword>
<comment type="caution">
    <text evidence="7">The sequence shown here is derived from an EMBL/GenBank/DDBJ whole genome shotgun (WGS) entry which is preliminary data.</text>
</comment>
<comment type="subcellular location">
    <subcellularLocation>
        <location evidence="1">Membrane</location>
    </subcellularLocation>
</comment>
<protein>
    <recommendedName>
        <fullName evidence="6">Mechanosensitive ion channel MscS domain-containing protein</fullName>
    </recommendedName>
</protein>
<feature type="transmembrane region" description="Helical" evidence="5">
    <location>
        <begin position="81"/>
        <end position="105"/>
    </location>
</feature>
<dbReference type="InterPro" id="IPR010920">
    <property type="entry name" value="LSM_dom_sf"/>
</dbReference>
<evidence type="ECO:0000259" key="6">
    <source>
        <dbReference type="Pfam" id="PF00924"/>
    </source>
</evidence>
<keyword evidence="2 5" id="KW-0812">Transmembrane</keyword>
<evidence type="ECO:0000256" key="1">
    <source>
        <dbReference type="ARBA" id="ARBA00004370"/>
    </source>
</evidence>
<dbReference type="Pfam" id="PF00924">
    <property type="entry name" value="MS_channel_2nd"/>
    <property type="match status" value="1"/>
</dbReference>
<sequence>MAVTWTNALLAAGSALAGALAVVVLTHLVVRLLARRWPPASRLAHSARRPFRALVVLLALSGWVAGVRPDPSSDWATWWDAAALALRVLAIGAGGWLLTAVLLFVEDLTLGRTRTDVRDNRLARRVRTQVLLVRRLTIALVTIVTIGAILFSFPAVRTIGASVLASAGLISVVAALAAQSMLANVFAGMQLAFNDAVKVDDAVIVEGEWGTIEEITLSYVVVRIWDERRMILPSTYFTTTPFQNWTRKNSELMGSVELDLDWRTGVDALREHLPSVMERAGEMWDGRVSHVQVTDAVGGWVRVRVLVTSYDAPTLYDLRCHVREELVRWVREQHTEALPVRRLLLDGQ</sequence>
<dbReference type="Gene3D" id="1.10.287.1260">
    <property type="match status" value="1"/>
</dbReference>
<dbReference type="InterPro" id="IPR023408">
    <property type="entry name" value="MscS_beta-dom_sf"/>
</dbReference>
<feature type="transmembrane region" description="Helical" evidence="5">
    <location>
        <begin position="51"/>
        <end position="69"/>
    </location>
</feature>
<evidence type="ECO:0000256" key="3">
    <source>
        <dbReference type="ARBA" id="ARBA00022989"/>
    </source>
</evidence>
<feature type="domain" description="Mechanosensitive ion channel MscS" evidence="6">
    <location>
        <begin position="181"/>
        <end position="247"/>
    </location>
</feature>
<feature type="transmembrane region" description="Helical" evidence="5">
    <location>
        <begin position="6"/>
        <end position="30"/>
    </location>
</feature>
<reference evidence="7 8" key="1">
    <citation type="submission" date="2021-01" db="EMBL/GenBank/DDBJ databases">
        <title>Sequencing the genomes of 1000 actinobacteria strains.</title>
        <authorList>
            <person name="Klenk H.-P."/>
        </authorList>
    </citation>
    <scope>NUCLEOTIDE SEQUENCE [LARGE SCALE GENOMIC DNA]</scope>
    <source>
        <strain evidence="7 8">DSM 18239</strain>
    </source>
</reference>
<dbReference type="RefSeq" id="WP_193666994.1">
    <property type="nucleotide sequence ID" value="NZ_JACDTV010000001.1"/>
</dbReference>
<gene>
    <name evidence="7" type="ORF">JOE61_003019</name>
</gene>
<dbReference type="Gene3D" id="2.30.30.60">
    <property type="match status" value="1"/>
</dbReference>
<evidence type="ECO:0000256" key="4">
    <source>
        <dbReference type="ARBA" id="ARBA00023136"/>
    </source>
</evidence>
<feature type="transmembrane region" description="Helical" evidence="5">
    <location>
        <begin position="159"/>
        <end position="178"/>
    </location>
</feature>